<proteinExistence type="predicted"/>
<gene>
    <name evidence="1" type="ORF">AFM12_05590</name>
</gene>
<dbReference type="Proteomes" id="UP000050454">
    <property type="component" value="Unassembled WGS sequence"/>
</dbReference>
<comment type="caution">
    <text evidence="1">The sequence shown here is derived from an EMBL/GenBank/DDBJ whole genome shotgun (WGS) entry which is preliminary data.</text>
</comment>
<protein>
    <submittedName>
        <fullName evidence="1">Uncharacterized protein</fullName>
    </submittedName>
</protein>
<accession>A0A0P7CB71</accession>
<name>A0A0P7CB71_9BACT</name>
<evidence type="ECO:0000313" key="2">
    <source>
        <dbReference type="Proteomes" id="UP000050454"/>
    </source>
</evidence>
<evidence type="ECO:0000313" key="1">
    <source>
        <dbReference type="EMBL" id="KPM50022.1"/>
    </source>
</evidence>
<dbReference type="RefSeq" id="WP_055144809.1">
    <property type="nucleotide sequence ID" value="NZ_JXSZ01000005.1"/>
</dbReference>
<keyword evidence="2" id="KW-1185">Reference proteome</keyword>
<organism evidence="1 2">
    <name type="scientific">Jiulongibacter sediminis</name>
    <dbReference type="NCBI Taxonomy" id="1605367"/>
    <lineage>
        <taxon>Bacteria</taxon>
        <taxon>Pseudomonadati</taxon>
        <taxon>Bacteroidota</taxon>
        <taxon>Cytophagia</taxon>
        <taxon>Cytophagales</taxon>
        <taxon>Leadbetterellaceae</taxon>
        <taxon>Jiulongibacter</taxon>
    </lineage>
</organism>
<sequence>MYSKEQLNFQKKLIGVFEELEIEKKEAFSKVVATGYGQRNELVKHVYSNYTLHESLNKKREEWEKASLYSKVVNWLYDIFVNHRDLYGYFENPDEMIKEISELLETAVRKEEYMIAEHLKKWLSKIQSKDL</sequence>
<reference evidence="1 2" key="1">
    <citation type="submission" date="2015-07" db="EMBL/GenBank/DDBJ databases">
        <title>The draft genome sequence of Leadbetterella sp. JN14-9.</title>
        <authorList>
            <person name="Liu Y."/>
            <person name="Du J."/>
            <person name="Shao Z."/>
        </authorList>
    </citation>
    <scope>NUCLEOTIDE SEQUENCE [LARGE SCALE GENOMIC DNA]</scope>
    <source>
        <strain evidence="1 2">JN14-9</strain>
    </source>
</reference>
<dbReference type="EMBL" id="LGTQ01000005">
    <property type="protein sequence ID" value="KPM50022.1"/>
    <property type="molecule type" value="Genomic_DNA"/>
</dbReference>
<dbReference type="OrthoDB" id="1453382at2"/>
<dbReference type="AlphaFoldDB" id="A0A0P7CB71"/>